<sequence>MAKCHTNNNIGSLLLDHTTATATATGTHHSRLWTAFSRKLFDAVSCGGSSRYRQYEDDISSFTTTATNATASVSREKQSKTTLGVTNYARKENGNHQNLNVEGEKGRVKARNGKSEKLSDLLSMAEAESESETRKKVEVLEGMKRVVRELQVDEGVKRREAACNVRLLCKEDAKARVTLSMVGAIPPLVGMLDLEDFECQIDALYALLNLGIGNDVNKAAIVKAGAVHKMLKIIESPNAANPSVSEAIVANFLGLSALDLNKPIIGSSGAVPFLVNSLKDLDRKNGSQAKQDALRALYNLSISPTNISFILETDLITFLMGLLGDMEVSERVLSILSNVVSTPEGRKAISAIPDAFPILVDVLNWTDSPGCQEKASYILMVMAHKAYGDRQAMIEAGIVSSLLELTLLGSALAQKRASRILECLRVDKGKQVSENYGGNMGSAVSAPIYGTPSSSSNPNVVSKECLEETEDMMSEEKKAVKQLVQQSLQNNMRRIVKRANLPQDFVPSEHFKSLTSSSTSKSLPF</sequence>
<protein>
    <recommendedName>
        <fullName evidence="3">U-box domain-containing protein</fullName>
    </recommendedName>
</protein>
<dbReference type="InterPro" id="IPR058678">
    <property type="entry name" value="ARM_PUB"/>
</dbReference>
<feature type="region of interest" description="Disordered" evidence="2">
    <location>
        <begin position="93"/>
        <end position="113"/>
    </location>
</feature>
<dbReference type="Gene3D" id="1.25.10.10">
    <property type="entry name" value="Leucine-rich Repeat Variant"/>
    <property type="match status" value="2"/>
</dbReference>
<dbReference type="InterPro" id="IPR000225">
    <property type="entry name" value="Armadillo"/>
</dbReference>
<name>A0A6N2N8A8_SALVM</name>
<reference evidence="4" key="1">
    <citation type="submission" date="2019-03" db="EMBL/GenBank/DDBJ databases">
        <authorList>
            <person name="Mank J."/>
            <person name="Almeida P."/>
        </authorList>
    </citation>
    <scope>NUCLEOTIDE SEQUENCE</scope>
    <source>
        <strain evidence="4">78183</strain>
    </source>
</reference>
<proteinExistence type="predicted"/>
<feature type="domain" description="U-box" evidence="3">
    <location>
        <begin position="170"/>
        <end position="406"/>
    </location>
</feature>
<evidence type="ECO:0000259" key="3">
    <source>
        <dbReference type="Pfam" id="PF25598"/>
    </source>
</evidence>
<dbReference type="SMART" id="SM00185">
    <property type="entry name" value="ARM"/>
    <property type="match status" value="4"/>
</dbReference>
<dbReference type="AlphaFoldDB" id="A0A6N2N8A8"/>
<dbReference type="InterPro" id="IPR016024">
    <property type="entry name" value="ARM-type_fold"/>
</dbReference>
<organism evidence="4">
    <name type="scientific">Salix viminalis</name>
    <name type="common">Common osier</name>
    <name type="synonym">Basket willow</name>
    <dbReference type="NCBI Taxonomy" id="40686"/>
    <lineage>
        <taxon>Eukaryota</taxon>
        <taxon>Viridiplantae</taxon>
        <taxon>Streptophyta</taxon>
        <taxon>Embryophyta</taxon>
        <taxon>Tracheophyta</taxon>
        <taxon>Spermatophyta</taxon>
        <taxon>Magnoliopsida</taxon>
        <taxon>eudicotyledons</taxon>
        <taxon>Gunneridae</taxon>
        <taxon>Pentapetalae</taxon>
        <taxon>rosids</taxon>
        <taxon>fabids</taxon>
        <taxon>Malpighiales</taxon>
        <taxon>Salicaceae</taxon>
        <taxon>Saliceae</taxon>
        <taxon>Salix</taxon>
    </lineage>
</organism>
<evidence type="ECO:0000256" key="1">
    <source>
        <dbReference type="ARBA" id="ARBA00022737"/>
    </source>
</evidence>
<dbReference type="Pfam" id="PF25598">
    <property type="entry name" value="ARM_PUB"/>
    <property type="match status" value="1"/>
</dbReference>
<gene>
    <name evidence="4" type="ORF">SVIM_LOCUS481098</name>
</gene>
<dbReference type="SUPFAM" id="SSF48371">
    <property type="entry name" value="ARM repeat"/>
    <property type="match status" value="1"/>
</dbReference>
<dbReference type="PANTHER" id="PTHR46700">
    <property type="entry name" value="ARM REPEAT SUPERFAMILY PROTEIN"/>
    <property type="match status" value="1"/>
</dbReference>
<keyword evidence="1" id="KW-0677">Repeat</keyword>
<dbReference type="InterPro" id="IPR011989">
    <property type="entry name" value="ARM-like"/>
</dbReference>
<dbReference type="PANTHER" id="PTHR46700:SF1">
    <property type="entry name" value="ARM REPEAT SUPERFAMILY PROTEIN"/>
    <property type="match status" value="1"/>
</dbReference>
<evidence type="ECO:0000256" key="2">
    <source>
        <dbReference type="SAM" id="MobiDB-lite"/>
    </source>
</evidence>
<accession>A0A6N2N8A8</accession>
<evidence type="ECO:0000313" key="4">
    <source>
        <dbReference type="EMBL" id="VFU63209.1"/>
    </source>
</evidence>
<feature type="compositionally biased region" description="Basic and acidic residues" evidence="2">
    <location>
        <begin position="102"/>
        <end position="113"/>
    </location>
</feature>
<dbReference type="EMBL" id="CAADRP010002196">
    <property type="protein sequence ID" value="VFU63209.1"/>
    <property type="molecule type" value="Genomic_DNA"/>
</dbReference>